<reference evidence="2" key="1">
    <citation type="journal article" date="2023" name="G3 (Bethesda)">
        <title>Genome assembly and association tests identify interacting loci associated with vigor, precocity, and sex in interspecific pistachio rootstocks.</title>
        <authorList>
            <person name="Palmer W."/>
            <person name="Jacygrad E."/>
            <person name="Sagayaradj S."/>
            <person name="Cavanaugh K."/>
            <person name="Han R."/>
            <person name="Bertier L."/>
            <person name="Beede B."/>
            <person name="Kafkas S."/>
            <person name="Golino D."/>
            <person name="Preece J."/>
            <person name="Michelmore R."/>
        </authorList>
    </citation>
    <scope>NUCLEOTIDE SEQUENCE [LARGE SCALE GENOMIC DNA]</scope>
</reference>
<evidence type="ECO:0000313" key="1">
    <source>
        <dbReference type="EMBL" id="KAJ0040785.1"/>
    </source>
</evidence>
<name>A0ACC0YRU0_9ROSI</name>
<gene>
    <name evidence="1" type="ORF">Pint_28084</name>
</gene>
<comment type="caution">
    <text evidence="1">The sequence shown here is derived from an EMBL/GenBank/DDBJ whole genome shotgun (WGS) entry which is preliminary data.</text>
</comment>
<proteinExistence type="predicted"/>
<dbReference type="EMBL" id="CM047740">
    <property type="protein sequence ID" value="KAJ0040785.1"/>
    <property type="molecule type" value="Genomic_DNA"/>
</dbReference>
<sequence length="191" mass="20662">MDKCVIHLALIACSHAILWAEGRQLKYKEKEETARHESNNINLHQNAAELKVDLQSTKPSVDIPSAENTLHVTGKREIFPPIGFGESAASDKNDFRPTTPGNSPGAGHKHAKDEKDEKEIFLPVGFGESAASDKEDFRPTTPGNSPGVGHKHAKDEEDVESKVVVNHSLNSGIKNGVRPTPAPGHTPKTKA</sequence>
<protein>
    <submittedName>
        <fullName evidence="1">Uncharacterized protein</fullName>
    </submittedName>
</protein>
<keyword evidence="2" id="KW-1185">Reference proteome</keyword>
<accession>A0ACC0YRU0</accession>
<dbReference type="Proteomes" id="UP001163603">
    <property type="component" value="Chromosome 5"/>
</dbReference>
<organism evidence="1 2">
    <name type="scientific">Pistacia integerrima</name>
    <dbReference type="NCBI Taxonomy" id="434235"/>
    <lineage>
        <taxon>Eukaryota</taxon>
        <taxon>Viridiplantae</taxon>
        <taxon>Streptophyta</taxon>
        <taxon>Embryophyta</taxon>
        <taxon>Tracheophyta</taxon>
        <taxon>Spermatophyta</taxon>
        <taxon>Magnoliopsida</taxon>
        <taxon>eudicotyledons</taxon>
        <taxon>Gunneridae</taxon>
        <taxon>Pentapetalae</taxon>
        <taxon>rosids</taxon>
        <taxon>malvids</taxon>
        <taxon>Sapindales</taxon>
        <taxon>Anacardiaceae</taxon>
        <taxon>Pistacia</taxon>
    </lineage>
</organism>
<evidence type="ECO:0000313" key="2">
    <source>
        <dbReference type="Proteomes" id="UP001163603"/>
    </source>
</evidence>